<gene>
    <name evidence="3" type="ORF">C1I92_10165</name>
</gene>
<dbReference type="Proteomes" id="UP000248764">
    <property type="component" value="Unassembled WGS sequence"/>
</dbReference>
<keyword evidence="2" id="KW-0812">Transmembrane</keyword>
<evidence type="ECO:0000313" key="3">
    <source>
        <dbReference type="EMBL" id="PZF84005.1"/>
    </source>
</evidence>
<evidence type="ECO:0000256" key="2">
    <source>
        <dbReference type="SAM" id="Phobius"/>
    </source>
</evidence>
<sequence length="147" mass="15492">MLIVLALLLFVVVGAAMYVAAADGTGEVLVESFGLDVDIPVWGVFVAGAVTMLVVLAAVAALAAGLRAARSRRTEIRYLRQKVAHQELAEDQATTAMPVAGTTTGRTTTDSATDGVVDTGDDGAHRRLSRWRRHHADDKPPAEAAQN</sequence>
<keyword evidence="4" id="KW-1185">Reference proteome</keyword>
<keyword evidence="2" id="KW-0472">Membrane</keyword>
<protein>
    <recommendedName>
        <fullName evidence="5">Lipopolysaccharide assembly protein A domain-containing protein</fullName>
    </recommendedName>
</protein>
<reference evidence="3 4" key="1">
    <citation type="submission" date="2018-01" db="EMBL/GenBank/DDBJ databases">
        <title>Draft genome sequence of Jiangella sp. GTF31.</title>
        <authorList>
            <person name="Sahin N."/>
            <person name="Ay H."/>
            <person name="Saygin H."/>
        </authorList>
    </citation>
    <scope>NUCLEOTIDE SEQUENCE [LARGE SCALE GENOMIC DNA]</scope>
    <source>
        <strain evidence="3 4">GTF31</strain>
    </source>
</reference>
<name>A0A2W2B9P0_9ACTN</name>
<evidence type="ECO:0008006" key="5">
    <source>
        <dbReference type="Google" id="ProtNLM"/>
    </source>
</evidence>
<proteinExistence type="predicted"/>
<feature type="region of interest" description="Disordered" evidence="1">
    <location>
        <begin position="89"/>
        <end position="147"/>
    </location>
</feature>
<organism evidence="3 4">
    <name type="scientific">Jiangella anatolica</name>
    <dbReference type="NCBI Taxonomy" id="2670374"/>
    <lineage>
        <taxon>Bacteria</taxon>
        <taxon>Bacillati</taxon>
        <taxon>Actinomycetota</taxon>
        <taxon>Actinomycetes</taxon>
        <taxon>Jiangellales</taxon>
        <taxon>Jiangellaceae</taxon>
        <taxon>Jiangella</taxon>
    </lineage>
</organism>
<feature type="transmembrane region" description="Helical" evidence="2">
    <location>
        <begin position="45"/>
        <end position="69"/>
    </location>
</feature>
<evidence type="ECO:0000313" key="4">
    <source>
        <dbReference type="Proteomes" id="UP000248764"/>
    </source>
</evidence>
<dbReference type="EMBL" id="POTW01000019">
    <property type="protein sequence ID" value="PZF84005.1"/>
    <property type="molecule type" value="Genomic_DNA"/>
</dbReference>
<accession>A0A2W2B9P0</accession>
<comment type="caution">
    <text evidence="3">The sequence shown here is derived from an EMBL/GenBank/DDBJ whole genome shotgun (WGS) entry which is preliminary data.</text>
</comment>
<feature type="compositionally biased region" description="Low complexity" evidence="1">
    <location>
        <begin position="100"/>
        <end position="118"/>
    </location>
</feature>
<dbReference type="AlphaFoldDB" id="A0A2W2B9P0"/>
<keyword evidence="2" id="KW-1133">Transmembrane helix</keyword>
<evidence type="ECO:0000256" key="1">
    <source>
        <dbReference type="SAM" id="MobiDB-lite"/>
    </source>
</evidence>
<dbReference type="RefSeq" id="WP_111254549.1">
    <property type="nucleotide sequence ID" value="NZ_POTW01000019.1"/>
</dbReference>